<dbReference type="PANTHER" id="PTHR35446">
    <property type="entry name" value="SI:CH211-175M2.5"/>
    <property type="match status" value="1"/>
</dbReference>
<dbReference type="AlphaFoldDB" id="A0A3B7MIT6"/>
<feature type="domain" description="Carboxymuconolactone decarboxylase-like" evidence="1">
    <location>
        <begin position="44"/>
        <end position="116"/>
    </location>
</feature>
<evidence type="ECO:0000313" key="2">
    <source>
        <dbReference type="EMBL" id="AXY74354.1"/>
    </source>
</evidence>
<reference evidence="2 3" key="1">
    <citation type="submission" date="2018-09" db="EMBL/GenBank/DDBJ databases">
        <title>Genome sequencing of strain 6GH32-13.</title>
        <authorList>
            <person name="Weon H.-Y."/>
            <person name="Heo J."/>
            <person name="Kwon S.-W."/>
        </authorList>
    </citation>
    <scope>NUCLEOTIDE SEQUENCE [LARGE SCALE GENOMIC DNA]</scope>
    <source>
        <strain evidence="2 3">5GH32-13</strain>
    </source>
</reference>
<dbReference type="Proteomes" id="UP000263900">
    <property type="component" value="Chromosome"/>
</dbReference>
<dbReference type="Gene3D" id="1.20.1290.10">
    <property type="entry name" value="AhpD-like"/>
    <property type="match status" value="1"/>
</dbReference>
<dbReference type="OrthoDB" id="9808310at2"/>
<dbReference type="RefSeq" id="WP_119050241.1">
    <property type="nucleotide sequence ID" value="NZ_CP032157.1"/>
</dbReference>
<dbReference type="PANTHER" id="PTHR35446:SF3">
    <property type="entry name" value="CMD DOMAIN-CONTAINING PROTEIN"/>
    <property type="match status" value="1"/>
</dbReference>
<dbReference type="Pfam" id="PF02627">
    <property type="entry name" value="CMD"/>
    <property type="match status" value="1"/>
</dbReference>
<dbReference type="KEGG" id="pseg:D3H65_10355"/>
<accession>A0A3B7MIT6</accession>
<proteinExistence type="predicted"/>
<dbReference type="SUPFAM" id="SSF69118">
    <property type="entry name" value="AhpD-like"/>
    <property type="match status" value="1"/>
</dbReference>
<evidence type="ECO:0000313" key="3">
    <source>
        <dbReference type="Proteomes" id="UP000263900"/>
    </source>
</evidence>
<gene>
    <name evidence="2" type="ORF">D3H65_10355</name>
</gene>
<protein>
    <submittedName>
        <fullName evidence="2">Carboxymuconolactone decarboxylase family protein</fullName>
    </submittedName>
</protein>
<dbReference type="EMBL" id="CP032157">
    <property type="protein sequence ID" value="AXY74354.1"/>
    <property type="molecule type" value="Genomic_DNA"/>
</dbReference>
<dbReference type="NCBIfam" id="TIGR00778">
    <property type="entry name" value="ahpD_dom"/>
    <property type="match status" value="1"/>
</dbReference>
<dbReference type="InterPro" id="IPR004675">
    <property type="entry name" value="AhpD_core"/>
</dbReference>
<evidence type="ECO:0000259" key="1">
    <source>
        <dbReference type="Pfam" id="PF02627"/>
    </source>
</evidence>
<dbReference type="InterPro" id="IPR029032">
    <property type="entry name" value="AhpD-like"/>
</dbReference>
<dbReference type="GO" id="GO:0051920">
    <property type="term" value="F:peroxiredoxin activity"/>
    <property type="evidence" value="ECO:0007669"/>
    <property type="project" value="InterPro"/>
</dbReference>
<keyword evidence="3" id="KW-1185">Reference proteome</keyword>
<name>A0A3B7MIT6_9BACT</name>
<dbReference type="InterPro" id="IPR003779">
    <property type="entry name" value="CMD-like"/>
</dbReference>
<organism evidence="2 3">
    <name type="scientific">Paraflavitalea soli</name>
    <dbReference type="NCBI Taxonomy" id="2315862"/>
    <lineage>
        <taxon>Bacteria</taxon>
        <taxon>Pseudomonadati</taxon>
        <taxon>Bacteroidota</taxon>
        <taxon>Chitinophagia</taxon>
        <taxon>Chitinophagales</taxon>
        <taxon>Chitinophagaceae</taxon>
        <taxon>Paraflavitalea</taxon>
    </lineage>
</organism>
<sequence>MNQFTVPTREEVSPANQVLFDNLKKAIGKTPNLYATMAYSQNALGTYLTLQNAKTSLRAKEKEVVNLVVSQINDCEYCLAAHTAIGKSNGFTDNQLLEIRTGAASFDPKLNALAALTKSFVQQQGKPDPVVVNNFFEAGYTKESLVDTIVLIGDKIITNYLHGVTKVPVDFPAAPIV</sequence>